<sequence>MNFQPTFENRQIAIEKALFFESLTSKLIKHMMGLELLGSTKSLDNKTSSISLRAKIDLLVDCGKIDKLTYANLLHIISIRNQFAHNFECNNFEDLPKFIDGIDKPLLKYSPDLSASVEESLKKGFLNMANQAFKFLLNEFGGVTKEYQIDTEKLKIRITEEEEKLLDQYGIQGARNRALVLNKVRQLLKEDENEELNSKINDEIIKFKSKNPDLH</sequence>
<dbReference type="Proteomes" id="UP000198319">
    <property type="component" value="Unassembled WGS sequence"/>
</dbReference>
<name>A0A1S1J8N2_9FLAO</name>
<reference evidence="1" key="2">
    <citation type="submission" date="2016-09" db="EMBL/GenBank/DDBJ databases">
        <authorList>
            <person name="Capua I."/>
            <person name="De Benedictis P."/>
            <person name="Joannis T."/>
            <person name="Lombin L.H."/>
            <person name="Cattoli G."/>
        </authorList>
    </citation>
    <scope>NUCLEOTIDE SEQUENCE [LARGE SCALE GENOMIC DNA]</scope>
    <source>
        <strain evidence="1">MSU</strain>
    </source>
</reference>
<reference evidence="3" key="1">
    <citation type="submission" date="2016-09" db="EMBL/GenBank/DDBJ databases">
        <authorList>
            <person name="Chen S."/>
            <person name="Walker E."/>
        </authorList>
    </citation>
    <scope>NUCLEOTIDE SEQUENCE [LARGE SCALE GENOMIC DNA]</scope>
    <source>
        <strain evidence="3">MSU</strain>
    </source>
</reference>
<comment type="caution">
    <text evidence="1">The sequence shown here is derived from an EMBL/GenBank/DDBJ whole genome shotgun (WGS) entry which is preliminary data.</text>
</comment>
<evidence type="ECO:0000313" key="3">
    <source>
        <dbReference type="Proteomes" id="UP000180252"/>
    </source>
</evidence>
<evidence type="ECO:0000313" key="2">
    <source>
        <dbReference type="EMBL" id="OXB17120.1"/>
    </source>
</evidence>
<evidence type="ECO:0000313" key="4">
    <source>
        <dbReference type="Proteomes" id="UP000198319"/>
    </source>
</evidence>
<proteinExistence type="predicted"/>
<dbReference type="RefSeq" id="WP_070907101.1">
    <property type="nucleotide sequence ID" value="NZ_MIKE01000022.1"/>
</dbReference>
<gene>
    <name evidence="2" type="ORF">B0A71_17795</name>
    <name evidence="1" type="ORF">BHE19_08505</name>
</gene>
<dbReference type="Gene3D" id="1.20.120.330">
    <property type="entry name" value="Nucleotidyltransferases domain 2"/>
    <property type="match status" value="1"/>
</dbReference>
<dbReference type="EMBL" id="MIKE01000022">
    <property type="protein sequence ID" value="OHT45859.1"/>
    <property type="molecule type" value="Genomic_DNA"/>
</dbReference>
<reference evidence="2 4" key="3">
    <citation type="submission" date="2016-11" db="EMBL/GenBank/DDBJ databases">
        <title>Whole genomes of Flavobacteriaceae.</title>
        <authorList>
            <person name="Stine C."/>
            <person name="Li C."/>
            <person name="Tadesse D."/>
        </authorList>
    </citation>
    <scope>NUCLEOTIDE SEQUENCE [LARGE SCALE GENOMIC DNA]</scope>
    <source>
        <strain evidence="2 4">ATCC BAA-2541</strain>
    </source>
</reference>
<dbReference type="SUPFAM" id="SSF158668">
    <property type="entry name" value="MtlR-like"/>
    <property type="match status" value="1"/>
</dbReference>
<dbReference type="AlphaFoldDB" id="A0A1S1J8N2"/>
<accession>A0A1S1J8N2</accession>
<dbReference type="EMBL" id="MUHG01000026">
    <property type="protein sequence ID" value="OXB17120.1"/>
    <property type="molecule type" value="Genomic_DNA"/>
</dbReference>
<keyword evidence="4" id="KW-1185">Reference proteome</keyword>
<evidence type="ECO:0000313" key="1">
    <source>
        <dbReference type="EMBL" id="OHT45859.1"/>
    </source>
</evidence>
<dbReference type="InterPro" id="IPR038026">
    <property type="entry name" value="MtlR-like_sf"/>
</dbReference>
<dbReference type="OrthoDB" id="1375976at2"/>
<organism evidence="1 3">
    <name type="scientific">Flavobacterium tructae</name>
    <dbReference type="NCBI Taxonomy" id="1114873"/>
    <lineage>
        <taxon>Bacteria</taxon>
        <taxon>Pseudomonadati</taxon>
        <taxon>Bacteroidota</taxon>
        <taxon>Flavobacteriia</taxon>
        <taxon>Flavobacteriales</taxon>
        <taxon>Flavobacteriaceae</taxon>
        <taxon>Flavobacterium</taxon>
    </lineage>
</organism>
<dbReference type="Proteomes" id="UP000180252">
    <property type="component" value="Unassembled WGS sequence"/>
</dbReference>
<protein>
    <submittedName>
        <fullName evidence="1">Uncharacterized protein</fullName>
    </submittedName>
</protein>